<dbReference type="NCBIfam" id="TIGR01488">
    <property type="entry name" value="HAD-SF-IB"/>
    <property type="match status" value="1"/>
</dbReference>
<protein>
    <recommendedName>
        <fullName evidence="3">2-hydroxy-3-keto-5-methylthiopentenyl-1-phosphate phosphatase</fullName>
    </recommendedName>
</protein>
<dbReference type="InterPro" id="IPR023214">
    <property type="entry name" value="HAD_sf"/>
</dbReference>
<dbReference type="GO" id="GO:0005737">
    <property type="term" value="C:cytoplasm"/>
    <property type="evidence" value="ECO:0007669"/>
    <property type="project" value="TreeGrafter"/>
</dbReference>
<proteinExistence type="predicted"/>
<dbReference type="SUPFAM" id="SSF56784">
    <property type="entry name" value="HAD-like"/>
    <property type="match status" value="1"/>
</dbReference>
<dbReference type="Gene3D" id="3.90.1470.20">
    <property type="match status" value="1"/>
</dbReference>
<sequence>MIIQCDFDGTIIKNNLSVLLREKYGCGDWQKIDSDYLHGYLTVEQSNKLQFALIKEPKERLQEFVRQHIELRPGFVEFVRYCQESAIPFAIVSSGLDFYIEPVLVEIGMPDLELHCGRTSFSRGGIDVVYYDPVENIVSEGFKKKYLTWLKERGTNIIYLGDGLSDLEAARQADHVFATGHLLDLLDTYSIERSAFSDFYDLQRQIRLL</sequence>
<gene>
    <name evidence="2" type="ORF">S12H4_50819</name>
</gene>
<dbReference type="Gene3D" id="3.40.50.1000">
    <property type="entry name" value="HAD superfamily/HAD-like"/>
    <property type="match status" value="1"/>
</dbReference>
<dbReference type="GO" id="GO:0006564">
    <property type="term" value="P:L-serine biosynthetic process"/>
    <property type="evidence" value="ECO:0007669"/>
    <property type="project" value="TreeGrafter"/>
</dbReference>
<evidence type="ECO:0008006" key="3">
    <source>
        <dbReference type="Google" id="ProtNLM"/>
    </source>
</evidence>
<evidence type="ECO:0000256" key="1">
    <source>
        <dbReference type="ARBA" id="ARBA00022801"/>
    </source>
</evidence>
<dbReference type="InterPro" id="IPR036412">
    <property type="entry name" value="HAD-like_sf"/>
</dbReference>
<evidence type="ECO:0000313" key="2">
    <source>
        <dbReference type="EMBL" id="GAJ09012.1"/>
    </source>
</evidence>
<dbReference type="EMBL" id="BARW01032047">
    <property type="protein sequence ID" value="GAJ09012.1"/>
    <property type="molecule type" value="Genomic_DNA"/>
</dbReference>
<dbReference type="Pfam" id="PF12710">
    <property type="entry name" value="HAD"/>
    <property type="match status" value="1"/>
</dbReference>
<dbReference type="InterPro" id="IPR050582">
    <property type="entry name" value="HAD-like_SerB"/>
</dbReference>
<dbReference type="GO" id="GO:0036424">
    <property type="term" value="F:L-phosphoserine phosphatase activity"/>
    <property type="evidence" value="ECO:0007669"/>
    <property type="project" value="TreeGrafter"/>
</dbReference>
<dbReference type="AlphaFoldDB" id="X1UZM7"/>
<dbReference type="GO" id="GO:0000287">
    <property type="term" value="F:magnesium ion binding"/>
    <property type="evidence" value="ECO:0007669"/>
    <property type="project" value="TreeGrafter"/>
</dbReference>
<comment type="caution">
    <text evidence="2">The sequence shown here is derived from an EMBL/GenBank/DDBJ whole genome shotgun (WGS) entry which is preliminary data.</text>
</comment>
<keyword evidence="1" id="KW-0378">Hydrolase</keyword>
<name>X1UZM7_9ZZZZ</name>
<organism evidence="2">
    <name type="scientific">marine sediment metagenome</name>
    <dbReference type="NCBI Taxonomy" id="412755"/>
    <lineage>
        <taxon>unclassified sequences</taxon>
        <taxon>metagenomes</taxon>
        <taxon>ecological metagenomes</taxon>
    </lineage>
</organism>
<accession>X1UZM7</accession>
<reference evidence="2" key="1">
    <citation type="journal article" date="2014" name="Front. Microbiol.">
        <title>High frequency of phylogenetically diverse reductive dehalogenase-homologous genes in deep subseafloor sedimentary metagenomes.</title>
        <authorList>
            <person name="Kawai M."/>
            <person name="Futagami T."/>
            <person name="Toyoda A."/>
            <person name="Takaki Y."/>
            <person name="Nishi S."/>
            <person name="Hori S."/>
            <person name="Arai W."/>
            <person name="Tsubouchi T."/>
            <person name="Morono Y."/>
            <person name="Uchiyama I."/>
            <person name="Ito T."/>
            <person name="Fujiyama A."/>
            <person name="Inagaki F."/>
            <person name="Takami H."/>
        </authorList>
    </citation>
    <scope>NUCLEOTIDE SEQUENCE</scope>
    <source>
        <strain evidence="2">Expedition CK06-06</strain>
    </source>
</reference>
<dbReference type="InterPro" id="IPR006384">
    <property type="entry name" value="HAD_hydro_PyrdxlP_Pase-like"/>
</dbReference>
<dbReference type="PANTHER" id="PTHR43344:SF21">
    <property type="entry name" value="POLYOL PHOSPHATE PHOSPHATASE PYP1"/>
    <property type="match status" value="1"/>
</dbReference>
<dbReference type="PANTHER" id="PTHR43344">
    <property type="entry name" value="PHOSPHOSERINE PHOSPHATASE"/>
    <property type="match status" value="1"/>
</dbReference>
<dbReference type="NCBIfam" id="TIGR01489">
    <property type="entry name" value="DKMTPPase-SF"/>
    <property type="match status" value="1"/>
</dbReference>